<keyword evidence="2 3" id="KW-0040">ANK repeat</keyword>
<proteinExistence type="predicted"/>
<organism evidence="6">
    <name type="scientific">Rhizochromulina marina</name>
    <dbReference type="NCBI Taxonomy" id="1034831"/>
    <lineage>
        <taxon>Eukaryota</taxon>
        <taxon>Sar</taxon>
        <taxon>Stramenopiles</taxon>
        <taxon>Ochrophyta</taxon>
        <taxon>Dictyochophyceae</taxon>
        <taxon>Rhizochromulinales</taxon>
        <taxon>Rhizochromulina</taxon>
    </lineage>
</organism>
<dbReference type="PANTHER" id="PTHR24198:SF165">
    <property type="entry name" value="ANKYRIN REPEAT-CONTAINING PROTEIN-RELATED"/>
    <property type="match status" value="1"/>
</dbReference>
<sequence length="516" mass="53343">MQKRPYLLLSCLVIGLGLADEFAFFDACASGDAVALVELAPRVDLNYADENGDTPLLLAVKGNHSQAVEVLLGLGADVELAAEYPADVDTPLTAAARYGLSHMAALLVARGAAIDGQGRDGRTALMAAAAHGHRSTVTMLREKGAQVDAMKKDGTSALCWAARAGRASLVLDLIQAGAKVDRADFVDRSQPIHFACQEANENTKATLQHLLTFGADANARTGILPPLEANGKPKENPERDELEGGMTPLMVAAYAGNIVAVELLLGSIGTSTVQGVPAVDLRDVRGQTAIVYAAMSGNDKVIDVLVARGADPDLPSADGRAALHHAAFAGHLAAVKALIAGGATVDQPAALSNGAGSGHSALLLASHEGHLKVIRCLLKNGAAPNAASKDGATPLIAAAAGSKVKAVRALLKAGADPARRLASGETAAMLTSDREISSLLYHAQAKVLADEQQANMNQGDQGEHDEEEELDVAEEDEEDEEEGEGSDDPVPGSIRDHGGASQGRVEDVELERVDGP</sequence>
<evidence type="ECO:0000256" key="2">
    <source>
        <dbReference type="ARBA" id="ARBA00023043"/>
    </source>
</evidence>
<feature type="repeat" description="ANK" evidence="3">
    <location>
        <begin position="120"/>
        <end position="152"/>
    </location>
</feature>
<feature type="region of interest" description="Disordered" evidence="4">
    <location>
        <begin position="455"/>
        <end position="516"/>
    </location>
</feature>
<dbReference type="PANTHER" id="PTHR24198">
    <property type="entry name" value="ANKYRIN REPEAT AND PROTEIN KINASE DOMAIN-CONTAINING PROTEIN"/>
    <property type="match status" value="1"/>
</dbReference>
<feature type="compositionally biased region" description="Acidic residues" evidence="4">
    <location>
        <begin position="463"/>
        <end position="487"/>
    </location>
</feature>
<evidence type="ECO:0000256" key="1">
    <source>
        <dbReference type="ARBA" id="ARBA00022737"/>
    </source>
</evidence>
<gene>
    <name evidence="6" type="ORF">RMAR1173_LOCUS4225</name>
</gene>
<keyword evidence="5" id="KW-0732">Signal</keyword>
<dbReference type="EMBL" id="HBHJ01006453">
    <property type="protein sequence ID" value="CAD9670124.1"/>
    <property type="molecule type" value="Transcribed_RNA"/>
</dbReference>
<dbReference type="SMART" id="SM00248">
    <property type="entry name" value="ANK"/>
    <property type="match status" value="10"/>
</dbReference>
<dbReference type="AlphaFoldDB" id="A0A7S2RHD7"/>
<feature type="chain" id="PRO_5031461222" evidence="5">
    <location>
        <begin position="20"/>
        <end position="516"/>
    </location>
</feature>
<evidence type="ECO:0000313" key="6">
    <source>
        <dbReference type="EMBL" id="CAD9670124.1"/>
    </source>
</evidence>
<feature type="repeat" description="ANK" evidence="3">
    <location>
        <begin position="285"/>
        <end position="317"/>
    </location>
</feature>
<dbReference type="PROSITE" id="PS50297">
    <property type="entry name" value="ANK_REP_REGION"/>
    <property type="match status" value="7"/>
</dbReference>
<feature type="repeat" description="ANK" evidence="3">
    <location>
        <begin position="187"/>
        <end position="222"/>
    </location>
</feature>
<feature type="repeat" description="ANK" evidence="3">
    <location>
        <begin position="357"/>
        <end position="389"/>
    </location>
</feature>
<dbReference type="PROSITE" id="PS50088">
    <property type="entry name" value="ANK_REPEAT"/>
    <property type="match status" value="8"/>
</dbReference>
<keyword evidence="1" id="KW-0677">Repeat</keyword>
<evidence type="ECO:0000256" key="5">
    <source>
        <dbReference type="SAM" id="SignalP"/>
    </source>
</evidence>
<feature type="repeat" description="ANK" evidence="3">
    <location>
        <begin position="318"/>
        <end position="350"/>
    </location>
</feature>
<accession>A0A7S2RHD7</accession>
<dbReference type="Pfam" id="PF12796">
    <property type="entry name" value="Ank_2"/>
    <property type="match status" value="3"/>
</dbReference>
<feature type="compositionally biased region" description="Basic and acidic residues" evidence="4">
    <location>
        <begin position="494"/>
        <end position="516"/>
    </location>
</feature>
<reference evidence="6" key="1">
    <citation type="submission" date="2021-01" db="EMBL/GenBank/DDBJ databases">
        <authorList>
            <person name="Corre E."/>
            <person name="Pelletier E."/>
            <person name="Niang G."/>
            <person name="Scheremetjew M."/>
            <person name="Finn R."/>
            <person name="Kale V."/>
            <person name="Holt S."/>
            <person name="Cochrane G."/>
            <person name="Meng A."/>
            <person name="Brown T."/>
            <person name="Cohen L."/>
        </authorList>
    </citation>
    <scope>NUCLEOTIDE SEQUENCE</scope>
    <source>
        <strain evidence="6">CCMP1243</strain>
    </source>
</reference>
<feature type="repeat" description="ANK" evidence="3">
    <location>
        <begin position="51"/>
        <end position="83"/>
    </location>
</feature>
<dbReference type="Pfam" id="PF00023">
    <property type="entry name" value="Ank"/>
    <property type="match status" value="2"/>
</dbReference>
<name>A0A7S2RHD7_9STRA</name>
<feature type="repeat" description="ANK" evidence="3">
    <location>
        <begin position="153"/>
        <end position="185"/>
    </location>
</feature>
<dbReference type="SUPFAM" id="SSF48403">
    <property type="entry name" value="Ankyrin repeat"/>
    <property type="match status" value="2"/>
</dbReference>
<protein>
    <submittedName>
        <fullName evidence="6">Uncharacterized protein</fullName>
    </submittedName>
</protein>
<dbReference type="InterPro" id="IPR002110">
    <property type="entry name" value="Ankyrin_rpt"/>
</dbReference>
<dbReference type="InterPro" id="IPR036770">
    <property type="entry name" value="Ankyrin_rpt-contain_sf"/>
</dbReference>
<dbReference type="Gene3D" id="1.25.40.20">
    <property type="entry name" value="Ankyrin repeat-containing domain"/>
    <property type="match status" value="3"/>
</dbReference>
<evidence type="ECO:0000256" key="4">
    <source>
        <dbReference type="SAM" id="MobiDB-lite"/>
    </source>
</evidence>
<feature type="repeat" description="ANK" evidence="3">
    <location>
        <begin position="390"/>
        <end position="416"/>
    </location>
</feature>
<feature type="signal peptide" evidence="5">
    <location>
        <begin position="1"/>
        <end position="19"/>
    </location>
</feature>
<feature type="region of interest" description="Disordered" evidence="4">
    <location>
        <begin position="223"/>
        <end position="242"/>
    </location>
</feature>
<evidence type="ECO:0000256" key="3">
    <source>
        <dbReference type="PROSITE-ProRule" id="PRU00023"/>
    </source>
</evidence>